<sequence>FQHSQPRIHSEKHSPNEKMEEVLEAINRLYDSFGHFACEFLKDFPRRSDKDNHSNLHRCMAPCFLSGQTSQKPIHVVTLMYNHRYSNPSFRSQYRSERDLSYSGTHDPFNIRHCRPALSCWATQLVRNHLHNAVGRLTQNNPLDPDFHVRLAASANKRSKKSHLITWDDLKNFGIEQLASP</sequence>
<protein>
    <submittedName>
        <fullName evidence="1">Uncharacterized protein</fullName>
    </submittedName>
</protein>
<evidence type="ECO:0000313" key="2">
    <source>
        <dbReference type="Proteomes" id="UP001175211"/>
    </source>
</evidence>
<dbReference type="EMBL" id="JAUEPS010000190">
    <property type="protein sequence ID" value="KAK0434389.1"/>
    <property type="molecule type" value="Genomic_DNA"/>
</dbReference>
<name>A0AA39MHY5_ARMTA</name>
<dbReference type="GeneID" id="85351847"/>
<evidence type="ECO:0000313" key="1">
    <source>
        <dbReference type="EMBL" id="KAK0434389.1"/>
    </source>
</evidence>
<feature type="non-terminal residue" evidence="1">
    <location>
        <position position="1"/>
    </location>
</feature>
<reference evidence="1" key="1">
    <citation type="submission" date="2023-06" db="EMBL/GenBank/DDBJ databases">
        <authorList>
            <consortium name="Lawrence Berkeley National Laboratory"/>
            <person name="Ahrendt S."/>
            <person name="Sahu N."/>
            <person name="Indic B."/>
            <person name="Wong-Bajracharya J."/>
            <person name="Merenyi Z."/>
            <person name="Ke H.-M."/>
            <person name="Monk M."/>
            <person name="Kocsube S."/>
            <person name="Drula E."/>
            <person name="Lipzen A."/>
            <person name="Balint B."/>
            <person name="Henrissat B."/>
            <person name="Andreopoulos B."/>
            <person name="Martin F.M."/>
            <person name="Harder C.B."/>
            <person name="Rigling D."/>
            <person name="Ford K.L."/>
            <person name="Foster G.D."/>
            <person name="Pangilinan J."/>
            <person name="Papanicolaou A."/>
            <person name="Barry K."/>
            <person name="LaButti K."/>
            <person name="Viragh M."/>
            <person name="Koriabine M."/>
            <person name="Yan M."/>
            <person name="Riley R."/>
            <person name="Champramary S."/>
            <person name="Plett K.L."/>
            <person name="Tsai I.J."/>
            <person name="Slot J."/>
            <person name="Sipos G."/>
            <person name="Plett J."/>
            <person name="Nagy L.G."/>
            <person name="Grigoriev I.V."/>
        </authorList>
    </citation>
    <scope>NUCLEOTIDE SEQUENCE</scope>
    <source>
        <strain evidence="1">CCBAS 213</strain>
    </source>
</reference>
<accession>A0AA39MHY5</accession>
<gene>
    <name evidence="1" type="ORF">EV420DRAFT_1282587</name>
</gene>
<comment type="caution">
    <text evidence="1">The sequence shown here is derived from an EMBL/GenBank/DDBJ whole genome shotgun (WGS) entry which is preliminary data.</text>
</comment>
<keyword evidence="2" id="KW-1185">Reference proteome</keyword>
<dbReference type="Proteomes" id="UP001175211">
    <property type="component" value="Unassembled WGS sequence"/>
</dbReference>
<proteinExistence type="predicted"/>
<organism evidence="1 2">
    <name type="scientific">Armillaria tabescens</name>
    <name type="common">Ringless honey mushroom</name>
    <name type="synonym">Agaricus tabescens</name>
    <dbReference type="NCBI Taxonomy" id="1929756"/>
    <lineage>
        <taxon>Eukaryota</taxon>
        <taxon>Fungi</taxon>
        <taxon>Dikarya</taxon>
        <taxon>Basidiomycota</taxon>
        <taxon>Agaricomycotina</taxon>
        <taxon>Agaricomycetes</taxon>
        <taxon>Agaricomycetidae</taxon>
        <taxon>Agaricales</taxon>
        <taxon>Marasmiineae</taxon>
        <taxon>Physalacriaceae</taxon>
        <taxon>Desarmillaria</taxon>
    </lineage>
</organism>
<dbReference type="AlphaFoldDB" id="A0AA39MHY5"/>
<dbReference type="RefSeq" id="XP_060321718.1">
    <property type="nucleotide sequence ID" value="XM_060468299.1"/>
</dbReference>